<evidence type="ECO:0000313" key="2">
    <source>
        <dbReference type="EMBL" id="PWY71609.1"/>
    </source>
</evidence>
<feature type="compositionally biased region" description="Pro residues" evidence="1">
    <location>
        <begin position="63"/>
        <end position="75"/>
    </location>
</feature>
<dbReference type="GeneID" id="37060175"/>
<proteinExistence type="predicted"/>
<organism evidence="2 3">
    <name type="scientific">Aspergillus heteromorphus CBS 117.55</name>
    <dbReference type="NCBI Taxonomy" id="1448321"/>
    <lineage>
        <taxon>Eukaryota</taxon>
        <taxon>Fungi</taxon>
        <taxon>Dikarya</taxon>
        <taxon>Ascomycota</taxon>
        <taxon>Pezizomycotina</taxon>
        <taxon>Eurotiomycetes</taxon>
        <taxon>Eurotiomycetidae</taxon>
        <taxon>Eurotiales</taxon>
        <taxon>Aspergillaceae</taxon>
        <taxon>Aspergillus</taxon>
        <taxon>Aspergillus subgen. Circumdati</taxon>
    </lineage>
</organism>
<feature type="region of interest" description="Disordered" evidence="1">
    <location>
        <begin position="42"/>
        <end position="76"/>
    </location>
</feature>
<dbReference type="VEuPathDB" id="FungiDB:BO70DRAFT_119078"/>
<accession>A0A317VDU5</accession>
<name>A0A317VDU5_9EURO</name>
<keyword evidence="3" id="KW-1185">Reference proteome</keyword>
<dbReference type="RefSeq" id="XP_025396201.1">
    <property type="nucleotide sequence ID" value="XM_025537938.1"/>
</dbReference>
<evidence type="ECO:0000256" key="1">
    <source>
        <dbReference type="SAM" id="MobiDB-lite"/>
    </source>
</evidence>
<dbReference type="Proteomes" id="UP000247233">
    <property type="component" value="Unassembled WGS sequence"/>
</dbReference>
<sequence length="138" mass="14799">MVNLSDLSDLSCILKPPHLTKGPDQSNDWRMGASAHPSFPASITAGGYHPVHHNRSILSSPSHLPPSSPPIPPPVVHTHTTPFPSIPLLGASLNIRSLFAILPRSVLGYTAVPSESGPLPRPAPHFRHHRRANDGNYG</sequence>
<evidence type="ECO:0000313" key="3">
    <source>
        <dbReference type="Proteomes" id="UP000247233"/>
    </source>
</evidence>
<reference evidence="2 3" key="1">
    <citation type="submission" date="2016-12" db="EMBL/GenBank/DDBJ databases">
        <title>The genomes of Aspergillus section Nigri reveals drivers in fungal speciation.</title>
        <authorList>
            <consortium name="DOE Joint Genome Institute"/>
            <person name="Vesth T.C."/>
            <person name="Nybo J."/>
            <person name="Theobald S."/>
            <person name="Brandl J."/>
            <person name="Frisvad J.C."/>
            <person name="Nielsen K.F."/>
            <person name="Lyhne E.K."/>
            <person name="Kogle M.E."/>
            <person name="Kuo A."/>
            <person name="Riley R."/>
            <person name="Clum A."/>
            <person name="Nolan M."/>
            <person name="Lipzen A."/>
            <person name="Salamov A."/>
            <person name="Henrissat B."/>
            <person name="Wiebenga A."/>
            <person name="De Vries R.P."/>
            <person name="Grigoriev I.V."/>
            <person name="Mortensen U.H."/>
            <person name="Andersen M.R."/>
            <person name="Baker S.E."/>
        </authorList>
    </citation>
    <scope>NUCLEOTIDE SEQUENCE [LARGE SCALE GENOMIC DNA]</scope>
    <source>
        <strain evidence="2 3">CBS 117.55</strain>
    </source>
</reference>
<protein>
    <submittedName>
        <fullName evidence="2">Uncharacterized protein</fullName>
    </submittedName>
</protein>
<comment type="caution">
    <text evidence="2">The sequence shown here is derived from an EMBL/GenBank/DDBJ whole genome shotgun (WGS) entry which is preliminary data.</text>
</comment>
<dbReference type="AlphaFoldDB" id="A0A317VDU5"/>
<feature type="region of interest" description="Disordered" evidence="1">
    <location>
        <begin position="114"/>
        <end position="138"/>
    </location>
</feature>
<dbReference type="EMBL" id="MSFL01000027">
    <property type="protein sequence ID" value="PWY71609.1"/>
    <property type="molecule type" value="Genomic_DNA"/>
</dbReference>
<gene>
    <name evidence="2" type="ORF">BO70DRAFT_119078</name>
</gene>